<evidence type="ECO:0000313" key="2">
    <source>
        <dbReference type="Proteomes" id="UP000092462"/>
    </source>
</evidence>
<dbReference type="AlphaFoldDB" id="A0A1B0CZ85"/>
<dbReference type="PANTHER" id="PTHR47027">
    <property type="entry name" value="REVERSE TRANSCRIPTASE DOMAIN-CONTAINING PROTEIN"/>
    <property type="match status" value="1"/>
</dbReference>
<evidence type="ECO:0000313" key="1">
    <source>
        <dbReference type="EnsemblMetazoa" id="PPAI000407-PA"/>
    </source>
</evidence>
<proteinExistence type="predicted"/>
<dbReference type="PANTHER" id="PTHR47027:SF20">
    <property type="entry name" value="REVERSE TRANSCRIPTASE-LIKE PROTEIN WITH RNA-DIRECTED DNA POLYMERASE DOMAIN"/>
    <property type="match status" value="1"/>
</dbReference>
<reference evidence="1" key="1">
    <citation type="submission" date="2022-08" db="UniProtKB">
        <authorList>
            <consortium name="EnsemblMetazoa"/>
        </authorList>
    </citation>
    <scope>IDENTIFICATION</scope>
    <source>
        <strain evidence="1">Israel</strain>
    </source>
</reference>
<dbReference type="EMBL" id="AJVK01002125">
    <property type="status" value="NOT_ANNOTATED_CDS"/>
    <property type="molecule type" value="Genomic_DNA"/>
</dbReference>
<sequence length="292" mass="33996">MDENEWVKMSYCENFSGLKNNKASGIYGIPNEFFKTGGLEAWEAIHNLVAEIWRQEELLSEWRTAIICPIHKNCDKLDCQNYRGISLLFSTYKVLSGYLGTLINKDNVVSAEIEHRINQGNDASFALLRLLKSRSLSRSTKIMRFKTVVPPVVLYRCETCTLSMTDEERLAVFERRVLRRIFGPVKDGTNSWCIRHNQLVYSLYAEPNIIGHLKASRLRWAGHLQRLDNARVTKRLYDSKPMVSRRVGRPRITWEQDIDDDARQARSKWRSTTMDREVWRQIVAEARAHFGL</sequence>
<organism evidence="1 2">
    <name type="scientific">Phlebotomus papatasi</name>
    <name type="common">Sandfly</name>
    <dbReference type="NCBI Taxonomy" id="29031"/>
    <lineage>
        <taxon>Eukaryota</taxon>
        <taxon>Metazoa</taxon>
        <taxon>Ecdysozoa</taxon>
        <taxon>Arthropoda</taxon>
        <taxon>Hexapoda</taxon>
        <taxon>Insecta</taxon>
        <taxon>Pterygota</taxon>
        <taxon>Neoptera</taxon>
        <taxon>Endopterygota</taxon>
        <taxon>Diptera</taxon>
        <taxon>Nematocera</taxon>
        <taxon>Psychodoidea</taxon>
        <taxon>Psychodidae</taxon>
        <taxon>Phlebotomus</taxon>
        <taxon>Phlebotomus</taxon>
    </lineage>
</organism>
<dbReference type="Proteomes" id="UP000092462">
    <property type="component" value="Unassembled WGS sequence"/>
</dbReference>
<accession>A0A1B0CZ85</accession>
<dbReference type="VEuPathDB" id="VectorBase:PPAI000407"/>
<protein>
    <submittedName>
        <fullName evidence="1">Uncharacterized protein</fullName>
    </submittedName>
</protein>
<name>A0A1B0CZ85_PHLPP</name>
<dbReference type="EnsemblMetazoa" id="PPAI000407-RA">
    <property type="protein sequence ID" value="PPAI000407-PA"/>
    <property type="gene ID" value="PPAI000407"/>
</dbReference>
<keyword evidence="2" id="KW-1185">Reference proteome</keyword>